<dbReference type="NCBIfam" id="TIGR03971">
    <property type="entry name" value="SDR_subfam_1"/>
    <property type="match status" value="1"/>
</dbReference>
<dbReference type="PANTHER" id="PTHR24321:SF8">
    <property type="entry name" value="ESTRADIOL 17-BETA-DEHYDROGENASE 8-RELATED"/>
    <property type="match status" value="1"/>
</dbReference>
<organism evidence="4 5">
    <name type="scientific">Rhodococcus jostii (strain RHA1)</name>
    <dbReference type="NCBI Taxonomy" id="101510"/>
    <lineage>
        <taxon>Bacteria</taxon>
        <taxon>Bacillati</taxon>
        <taxon>Actinomycetota</taxon>
        <taxon>Actinomycetes</taxon>
        <taxon>Mycobacteriales</taxon>
        <taxon>Nocardiaceae</taxon>
        <taxon>Rhodococcus</taxon>
    </lineage>
</organism>
<dbReference type="Proteomes" id="UP000008710">
    <property type="component" value="Plasmid pRHL1"/>
</dbReference>
<sequence length="275" mass="28660">MRTGRFEGHVAFITGAARGQGRNHAVRLAAEGASIIAVDICGQIASVPYEMASEDDLRETVNLVEALGGKIYATVADVRDRAVLEGALNEGMARFGVPSIVLANAGISPQRATEPDPQQVFLDTIATNLVGVWNTISIVAPMMISRGDGGAIVITSSAQGLIGRGGDGSGAASAYTASKHGVVGLMRSFSAWLAPHSIRVNTVHPTGVHTAMVEHAEMMEWVAADPERGTTMSNPMPVGMVDVSDITEAVLYLVGESGRYVTGVTLPVDAGFTSK</sequence>
<keyword evidence="4" id="KW-0614">Plasmid</keyword>
<keyword evidence="2 4" id="KW-0560">Oxidoreductase</keyword>
<dbReference type="InterPro" id="IPR020904">
    <property type="entry name" value="Sc_DH/Rdtase_CS"/>
</dbReference>
<dbReference type="GO" id="GO:0018459">
    <property type="term" value="F:carveol dehydrogenase activity"/>
    <property type="evidence" value="ECO:0007669"/>
    <property type="project" value="UniProtKB-EC"/>
</dbReference>
<dbReference type="HOGENOM" id="CLU_010194_1_0_11"/>
<accession>Q0RXG5</accession>
<dbReference type="EC" id="1.1.1.243" evidence="4"/>
<dbReference type="InterPro" id="IPR023985">
    <property type="entry name" value="SDR_subfam_1"/>
</dbReference>
<protein>
    <submittedName>
        <fullName evidence="4">Probable carveol dehydrogenase</fullName>
        <ecNumber evidence="4">1.1.1.243</ecNumber>
    </submittedName>
</protein>
<dbReference type="PANTHER" id="PTHR24321">
    <property type="entry name" value="DEHYDROGENASES, SHORT CHAIN"/>
    <property type="match status" value="1"/>
</dbReference>
<dbReference type="InterPro" id="IPR036291">
    <property type="entry name" value="NAD(P)-bd_dom_sf"/>
</dbReference>
<dbReference type="PROSITE" id="PS00061">
    <property type="entry name" value="ADH_SHORT"/>
    <property type="match status" value="1"/>
</dbReference>
<geneLocation type="plasmid" evidence="4 5">
    <name>pRHL1</name>
</geneLocation>
<gene>
    <name evidence="4" type="ordered locus">RHA1_ro08977</name>
</gene>
<dbReference type="FunFam" id="3.40.50.720:FF:000084">
    <property type="entry name" value="Short-chain dehydrogenase reductase"/>
    <property type="match status" value="1"/>
</dbReference>
<dbReference type="Pfam" id="PF00106">
    <property type="entry name" value="adh_short"/>
    <property type="match status" value="1"/>
</dbReference>
<evidence type="ECO:0000313" key="5">
    <source>
        <dbReference type="Proteomes" id="UP000008710"/>
    </source>
</evidence>
<keyword evidence="3" id="KW-0520">NAD</keyword>
<comment type="similarity">
    <text evidence="1">Belongs to the short-chain dehydrogenases/reductases (SDR) family.</text>
</comment>
<dbReference type="KEGG" id="rha:RHA1_ro08977"/>
<reference evidence="5" key="1">
    <citation type="journal article" date="2006" name="Proc. Natl. Acad. Sci. U.S.A.">
        <title>The complete genome of Rhodococcus sp. RHA1 provides insights into a catabolic powerhouse.</title>
        <authorList>
            <person name="McLeod M.P."/>
            <person name="Warren R.L."/>
            <person name="Hsiao W.W.L."/>
            <person name="Araki N."/>
            <person name="Myhre M."/>
            <person name="Fernandes C."/>
            <person name="Miyazawa D."/>
            <person name="Wong W."/>
            <person name="Lillquist A.L."/>
            <person name="Wang D."/>
            <person name="Dosanjh M."/>
            <person name="Hara H."/>
            <person name="Petrescu A."/>
            <person name="Morin R.D."/>
            <person name="Yang G."/>
            <person name="Stott J.M."/>
            <person name="Schein J.E."/>
            <person name="Shin H."/>
            <person name="Smailus D."/>
            <person name="Siddiqui A.S."/>
            <person name="Marra M.A."/>
            <person name="Jones S.J.M."/>
            <person name="Holt R."/>
            <person name="Brinkman F.S.L."/>
            <person name="Miyauchi K."/>
            <person name="Fukuda M."/>
            <person name="Davies J.E."/>
            <person name="Mohn W.W."/>
            <person name="Eltis L.D."/>
        </authorList>
    </citation>
    <scope>NUCLEOTIDE SEQUENCE [LARGE SCALE GENOMIC DNA]</scope>
    <source>
        <strain evidence="5">RHA1</strain>
    </source>
</reference>
<proteinExistence type="inferred from homology"/>
<dbReference type="PRINTS" id="PR00081">
    <property type="entry name" value="GDHRDH"/>
</dbReference>
<dbReference type="EMBL" id="CP000432">
    <property type="protein sequence ID" value="ABH00021.1"/>
    <property type="molecule type" value="Genomic_DNA"/>
</dbReference>
<dbReference type="AlphaFoldDB" id="Q0RXG5"/>
<dbReference type="Gene3D" id="3.40.50.720">
    <property type="entry name" value="NAD(P)-binding Rossmann-like Domain"/>
    <property type="match status" value="1"/>
</dbReference>
<evidence type="ECO:0000256" key="2">
    <source>
        <dbReference type="ARBA" id="ARBA00023002"/>
    </source>
</evidence>
<dbReference type="RefSeq" id="WP_011599697.1">
    <property type="nucleotide sequence ID" value="NC_008269.1"/>
</dbReference>
<dbReference type="CDD" id="cd05233">
    <property type="entry name" value="SDR_c"/>
    <property type="match status" value="1"/>
</dbReference>
<evidence type="ECO:0000256" key="3">
    <source>
        <dbReference type="ARBA" id="ARBA00023027"/>
    </source>
</evidence>
<evidence type="ECO:0000256" key="1">
    <source>
        <dbReference type="ARBA" id="ARBA00006484"/>
    </source>
</evidence>
<name>Q0RXG5_RHOJR</name>
<dbReference type="InterPro" id="IPR002347">
    <property type="entry name" value="SDR_fam"/>
</dbReference>
<dbReference type="OrthoDB" id="5173603at2"/>
<evidence type="ECO:0000313" key="4">
    <source>
        <dbReference type="EMBL" id="ABH00021.1"/>
    </source>
</evidence>
<dbReference type="SUPFAM" id="SSF51735">
    <property type="entry name" value="NAD(P)-binding Rossmann-fold domains"/>
    <property type="match status" value="1"/>
</dbReference>
<dbReference type="PATRIC" id="fig|101510.16.peg.8262"/>
<dbReference type="NCBIfam" id="NF009467">
    <property type="entry name" value="PRK12826.1-3"/>
    <property type="match status" value="1"/>
</dbReference>